<accession>A0ABN9VKP9</accession>
<proteinExistence type="predicted"/>
<sequence length="165" mass="18751">MRLSARTFLKKVARDWGVIKDFAGFHEMRRWSDVTTVLDYTGDRERWGDDLSEDTRIWETVQGAGRKLMVVLTKVDRCHADDLHRNVAEVTAALQHLDRELVWPFVHAVSADHDLGMRELRASLSIEAHVATEEESAGTEIAPSARSEKRMCKRDDSVSIGGHPR</sequence>
<comment type="caution">
    <text evidence="2">The sequence shown here is derived from an EMBL/GenBank/DDBJ whole genome shotgun (WGS) entry which is preliminary data.</text>
</comment>
<evidence type="ECO:0000313" key="3">
    <source>
        <dbReference type="Proteomes" id="UP001189429"/>
    </source>
</evidence>
<protein>
    <submittedName>
        <fullName evidence="2">Uncharacterized protein</fullName>
    </submittedName>
</protein>
<dbReference type="InterPro" id="IPR027417">
    <property type="entry name" value="P-loop_NTPase"/>
</dbReference>
<feature type="compositionally biased region" description="Basic and acidic residues" evidence="1">
    <location>
        <begin position="146"/>
        <end position="157"/>
    </location>
</feature>
<feature type="region of interest" description="Disordered" evidence="1">
    <location>
        <begin position="134"/>
        <end position="165"/>
    </location>
</feature>
<dbReference type="SUPFAM" id="SSF52540">
    <property type="entry name" value="P-loop containing nucleoside triphosphate hydrolases"/>
    <property type="match status" value="1"/>
</dbReference>
<dbReference type="Gene3D" id="3.40.50.300">
    <property type="entry name" value="P-loop containing nucleotide triphosphate hydrolases"/>
    <property type="match status" value="1"/>
</dbReference>
<reference evidence="2" key="1">
    <citation type="submission" date="2023-10" db="EMBL/GenBank/DDBJ databases">
        <authorList>
            <person name="Chen Y."/>
            <person name="Shah S."/>
            <person name="Dougan E. K."/>
            <person name="Thang M."/>
            <person name="Chan C."/>
        </authorList>
    </citation>
    <scope>NUCLEOTIDE SEQUENCE [LARGE SCALE GENOMIC DNA]</scope>
</reference>
<gene>
    <name evidence="2" type="ORF">PCOR1329_LOCUS58041</name>
</gene>
<dbReference type="Proteomes" id="UP001189429">
    <property type="component" value="Unassembled WGS sequence"/>
</dbReference>
<evidence type="ECO:0000256" key="1">
    <source>
        <dbReference type="SAM" id="MobiDB-lite"/>
    </source>
</evidence>
<keyword evidence="3" id="KW-1185">Reference proteome</keyword>
<organism evidence="2 3">
    <name type="scientific">Prorocentrum cordatum</name>
    <dbReference type="NCBI Taxonomy" id="2364126"/>
    <lineage>
        <taxon>Eukaryota</taxon>
        <taxon>Sar</taxon>
        <taxon>Alveolata</taxon>
        <taxon>Dinophyceae</taxon>
        <taxon>Prorocentrales</taxon>
        <taxon>Prorocentraceae</taxon>
        <taxon>Prorocentrum</taxon>
    </lineage>
</organism>
<evidence type="ECO:0000313" key="2">
    <source>
        <dbReference type="EMBL" id="CAK0872640.1"/>
    </source>
</evidence>
<dbReference type="EMBL" id="CAUYUJ010017184">
    <property type="protein sequence ID" value="CAK0872640.1"/>
    <property type="molecule type" value="Genomic_DNA"/>
</dbReference>
<name>A0ABN9VKP9_9DINO</name>